<keyword evidence="2" id="KW-0472">Membrane</keyword>
<accession>A0A401GP74</accession>
<comment type="caution">
    <text evidence="3">The sequence shown here is derived from an EMBL/GenBank/DDBJ whole genome shotgun (WGS) entry which is preliminary data.</text>
</comment>
<dbReference type="EMBL" id="BFAD01000005">
    <property type="protein sequence ID" value="GBE83949.1"/>
    <property type="molecule type" value="Genomic_DNA"/>
</dbReference>
<dbReference type="InParanoid" id="A0A401GP74"/>
<dbReference type="RefSeq" id="XP_027614862.1">
    <property type="nucleotide sequence ID" value="XM_027759061.1"/>
</dbReference>
<feature type="region of interest" description="Disordered" evidence="1">
    <location>
        <begin position="1"/>
        <end position="42"/>
    </location>
</feature>
<evidence type="ECO:0000256" key="1">
    <source>
        <dbReference type="SAM" id="MobiDB-lite"/>
    </source>
</evidence>
<gene>
    <name evidence="3" type="ORF">SCP_0510080</name>
</gene>
<keyword evidence="4" id="KW-1185">Reference proteome</keyword>
<sequence>MATQYPSGPVFSPLPSFSSPPSPSSPSSPSPSATSSSGDGSTRTNTTTVMFSFIIVFLGTFGALMIGGASWYRWKAQRRLRGRLELESSRAEAYRPKPELWEVAITGAPPTSAVGHQHSPWESLHPLAVSLDVEACELTRSDTLRTPTAESLFSATGNFILPSRPLWYLSPHAKERPSMSFSYPVQRAQVAVLIAMPSRCLPRTAPLGDAVGETAAAPAVLEALSGLAIGTAHVTYMDDDASLSVG</sequence>
<reference evidence="3 4" key="1">
    <citation type="journal article" date="2018" name="Sci. Rep.">
        <title>Genome sequence of the cauliflower mushroom Sparassis crispa (Hanabiratake) and its association with beneficial usage.</title>
        <authorList>
            <person name="Kiyama R."/>
            <person name="Furutani Y."/>
            <person name="Kawaguchi K."/>
            <person name="Nakanishi T."/>
        </authorList>
    </citation>
    <scope>NUCLEOTIDE SEQUENCE [LARGE SCALE GENOMIC DNA]</scope>
</reference>
<name>A0A401GP74_9APHY</name>
<organism evidence="3 4">
    <name type="scientific">Sparassis crispa</name>
    <dbReference type="NCBI Taxonomy" id="139825"/>
    <lineage>
        <taxon>Eukaryota</taxon>
        <taxon>Fungi</taxon>
        <taxon>Dikarya</taxon>
        <taxon>Basidiomycota</taxon>
        <taxon>Agaricomycotina</taxon>
        <taxon>Agaricomycetes</taxon>
        <taxon>Polyporales</taxon>
        <taxon>Sparassidaceae</taxon>
        <taxon>Sparassis</taxon>
    </lineage>
</organism>
<evidence type="ECO:0000313" key="3">
    <source>
        <dbReference type="EMBL" id="GBE83949.1"/>
    </source>
</evidence>
<dbReference type="Proteomes" id="UP000287166">
    <property type="component" value="Unassembled WGS sequence"/>
</dbReference>
<protein>
    <submittedName>
        <fullName evidence="3">Uncharacterized protein</fullName>
    </submittedName>
</protein>
<keyword evidence="2" id="KW-1133">Transmembrane helix</keyword>
<evidence type="ECO:0000256" key="2">
    <source>
        <dbReference type="SAM" id="Phobius"/>
    </source>
</evidence>
<feature type="compositionally biased region" description="Pro residues" evidence="1">
    <location>
        <begin position="18"/>
        <end position="29"/>
    </location>
</feature>
<dbReference type="AlphaFoldDB" id="A0A401GP74"/>
<feature type="transmembrane region" description="Helical" evidence="2">
    <location>
        <begin position="49"/>
        <end position="72"/>
    </location>
</feature>
<dbReference type="GeneID" id="38780866"/>
<feature type="compositionally biased region" description="Low complexity" evidence="1">
    <location>
        <begin position="1"/>
        <end position="17"/>
    </location>
</feature>
<proteinExistence type="predicted"/>
<evidence type="ECO:0000313" key="4">
    <source>
        <dbReference type="Proteomes" id="UP000287166"/>
    </source>
</evidence>
<keyword evidence="2" id="KW-0812">Transmembrane</keyword>